<accession>A0A1N7JEM5</accession>
<reference evidence="3 4" key="1">
    <citation type="submission" date="2017-01" db="EMBL/GenBank/DDBJ databases">
        <authorList>
            <person name="Mah S.A."/>
            <person name="Swanson W.J."/>
            <person name="Moy G.W."/>
            <person name="Vacquier V.D."/>
        </authorList>
    </citation>
    <scope>NUCLEOTIDE SEQUENCE [LARGE SCALE GENOMIC DNA]</scope>
    <source>
        <strain evidence="3 4">DSM 11589</strain>
    </source>
</reference>
<dbReference type="AlphaFoldDB" id="A0A1N7JEM5"/>
<proteinExistence type="predicted"/>
<keyword evidence="4" id="KW-1185">Reference proteome</keyword>
<evidence type="ECO:0000313" key="4">
    <source>
        <dbReference type="Proteomes" id="UP000185678"/>
    </source>
</evidence>
<feature type="region of interest" description="Disordered" evidence="1">
    <location>
        <begin position="1"/>
        <end position="34"/>
    </location>
</feature>
<dbReference type="EMBL" id="FTOA01000002">
    <property type="protein sequence ID" value="SIS47759.1"/>
    <property type="molecule type" value="Genomic_DNA"/>
</dbReference>
<evidence type="ECO:0000313" key="3">
    <source>
        <dbReference type="EMBL" id="SIS47759.1"/>
    </source>
</evidence>
<dbReference type="OrthoDB" id="9794157at2"/>
<name>A0A1N7JEM5_9PROT</name>
<dbReference type="Pfam" id="PF02589">
    <property type="entry name" value="LUD_dom"/>
    <property type="match status" value="1"/>
</dbReference>
<dbReference type="InterPro" id="IPR037171">
    <property type="entry name" value="NagB/RpiA_transferase-like"/>
</dbReference>
<dbReference type="RefSeq" id="WP_076399077.1">
    <property type="nucleotide sequence ID" value="NZ_FTOA01000002.1"/>
</dbReference>
<dbReference type="STRING" id="80876.SAMN05421779_102168"/>
<feature type="domain" description="LUD" evidence="2">
    <location>
        <begin position="127"/>
        <end position="221"/>
    </location>
</feature>
<dbReference type="InterPro" id="IPR024185">
    <property type="entry name" value="FTHF_cligase-like_sf"/>
</dbReference>
<evidence type="ECO:0000259" key="2">
    <source>
        <dbReference type="Pfam" id="PF02589"/>
    </source>
</evidence>
<dbReference type="InterPro" id="IPR003741">
    <property type="entry name" value="LUD_dom"/>
</dbReference>
<dbReference type="PANTHER" id="PTHR43682:SF1">
    <property type="entry name" value="LACTATE UTILIZATION PROTEIN C"/>
    <property type="match status" value="1"/>
</dbReference>
<protein>
    <submittedName>
        <fullName evidence="3">L-lactate dehydrogenase complex protein LldG</fullName>
    </submittedName>
</protein>
<organism evidence="3 4">
    <name type="scientific">Insolitispirillum peregrinum</name>
    <dbReference type="NCBI Taxonomy" id="80876"/>
    <lineage>
        <taxon>Bacteria</taxon>
        <taxon>Pseudomonadati</taxon>
        <taxon>Pseudomonadota</taxon>
        <taxon>Alphaproteobacteria</taxon>
        <taxon>Rhodospirillales</taxon>
        <taxon>Novispirillaceae</taxon>
        <taxon>Insolitispirillum</taxon>
    </lineage>
</organism>
<evidence type="ECO:0000256" key="1">
    <source>
        <dbReference type="SAM" id="MobiDB-lite"/>
    </source>
</evidence>
<dbReference type="SUPFAM" id="SSF100950">
    <property type="entry name" value="NagB/RpiA/CoA transferase-like"/>
    <property type="match status" value="1"/>
</dbReference>
<dbReference type="PANTHER" id="PTHR43682">
    <property type="entry name" value="LACTATE UTILIZATION PROTEIN C"/>
    <property type="match status" value="1"/>
</dbReference>
<dbReference type="Gene3D" id="3.40.50.10420">
    <property type="entry name" value="NagB/RpiA/CoA transferase-like"/>
    <property type="match status" value="1"/>
</dbReference>
<sequence length="225" mass="23795">MSTSRNSILEGIRRSSGVGRPGTPSESERQQTVQARLNDTPVGIVPQRAEDDKGCLARFKEMVLASAASLAEVPNWAAVPEAVVSFLKERNLPMVLTTSLDPRLAALQDHGLLTVRRGVALPQDLIGVVTAVGGVAETGSLVLTSGPDAPTSLNFLPDIHIICVQAVDVAGGFETVWARLRAQDSMPRTVNLITGPSRTGDIEQTILMGAHGPRQVHVIVVNDGA</sequence>
<gene>
    <name evidence="3" type="ORF">SAMN05421779_102168</name>
</gene>
<dbReference type="Proteomes" id="UP000185678">
    <property type="component" value="Unassembled WGS sequence"/>
</dbReference>